<keyword evidence="2" id="KW-1185">Reference proteome</keyword>
<name>A0ABV1B9L6_9FIRM</name>
<comment type="caution">
    <text evidence="1">The sequence shown here is derived from an EMBL/GenBank/DDBJ whole genome shotgun (WGS) entry which is preliminary data.</text>
</comment>
<proteinExistence type="predicted"/>
<dbReference type="RefSeq" id="WP_178645039.1">
    <property type="nucleotide sequence ID" value="NZ_JBBMEJ010000001.1"/>
</dbReference>
<evidence type="ECO:0000313" key="2">
    <source>
        <dbReference type="Proteomes" id="UP001473063"/>
    </source>
</evidence>
<gene>
    <name evidence="1" type="ORF">WMO28_00035</name>
</gene>
<sequence>MEKHIRTCYTYADAASMLAEINCVNGRICFAFTQKFKSDCYVGAFCELLEKYNIEYTKIEKGQLYI</sequence>
<organism evidence="1 2">
    <name type="scientific">Blautia aquisgranensis</name>
    <dbReference type="NCBI Taxonomy" id="3133153"/>
    <lineage>
        <taxon>Bacteria</taxon>
        <taxon>Bacillati</taxon>
        <taxon>Bacillota</taxon>
        <taxon>Clostridia</taxon>
        <taxon>Lachnospirales</taxon>
        <taxon>Lachnospiraceae</taxon>
        <taxon>Blautia</taxon>
    </lineage>
</organism>
<dbReference type="EMBL" id="JBBMEJ010000001">
    <property type="protein sequence ID" value="MEQ2369347.1"/>
    <property type="molecule type" value="Genomic_DNA"/>
</dbReference>
<accession>A0ABV1B9L6</accession>
<evidence type="ECO:0000313" key="1">
    <source>
        <dbReference type="EMBL" id="MEQ2369347.1"/>
    </source>
</evidence>
<dbReference type="Proteomes" id="UP001473063">
    <property type="component" value="Unassembled WGS sequence"/>
</dbReference>
<protein>
    <submittedName>
        <fullName evidence="1">Uncharacterized protein</fullName>
    </submittedName>
</protein>
<reference evidence="1 2" key="1">
    <citation type="submission" date="2024-03" db="EMBL/GenBank/DDBJ databases">
        <title>Human intestinal bacterial collection.</title>
        <authorList>
            <person name="Pauvert C."/>
            <person name="Hitch T.C.A."/>
            <person name="Clavel T."/>
        </authorList>
    </citation>
    <scope>NUCLEOTIDE SEQUENCE [LARGE SCALE GENOMIC DNA]</scope>
    <source>
        <strain evidence="1 2">CLA-JM-H16</strain>
    </source>
</reference>